<dbReference type="PRINTS" id="PR00502">
    <property type="entry name" value="NUDIXFAMILY"/>
</dbReference>
<dbReference type="RefSeq" id="WP_353947903.1">
    <property type="nucleotide sequence ID" value="NZ_CP159510.1"/>
</dbReference>
<dbReference type="InterPro" id="IPR015797">
    <property type="entry name" value="NUDIX_hydrolase-like_dom_sf"/>
</dbReference>
<dbReference type="PROSITE" id="PS51462">
    <property type="entry name" value="NUDIX"/>
    <property type="match status" value="1"/>
</dbReference>
<evidence type="ECO:0000313" key="5">
    <source>
        <dbReference type="EMBL" id="XCJ16356.1"/>
    </source>
</evidence>
<gene>
    <name evidence="5" type="ORF">ABNN70_11835</name>
</gene>
<evidence type="ECO:0000259" key="4">
    <source>
        <dbReference type="PROSITE" id="PS51462"/>
    </source>
</evidence>
<dbReference type="InterPro" id="IPR020476">
    <property type="entry name" value="Nudix_hydrolase"/>
</dbReference>
<protein>
    <submittedName>
        <fullName evidence="5">NUDIX hydrolase</fullName>
    </submittedName>
</protein>
<dbReference type="InterPro" id="IPR000086">
    <property type="entry name" value="NUDIX_hydrolase_dom"/>
</dbReference>
<dbReference type="PROSITE" id="PS00893">
    <property type="entry name" value="NUDIX_BOX"/>
    <property type="match status" value="1"/>
</dbReference>
<keyword evidence="2 3" id="KW-0378">Hydrolase</keyword>
<dbReference type="Gene3D" id="3.90.79.10">
    <property type="entry name" value="Nucleoside Triphosphate Pyrophosphohydrolase"/>
    <property type="match status" value="1"/>
</dbReference>
<dbReference type="PANTHER" id="PTHR43046">
    <property type="entry name" value="GDP-MANNOSE MANNOSYL HYDROLASE"/>
    <property type="match status" value="1"/>
</dbReference>
<organism evidence="5">
    <name type="scientific">Sporolactobacillus sp. Y61</name>
    <dbReference type="NCBI Taxonomy" id="3160863"/>
    <lineage>
        <taxon>Bacteria</taxon>
        <taxon>Bacillati</taxon>
        <taxon>Bacillota</taxon>
        <taxon>Bacilli</taxon>
        <taxon>Bacillales</taxon>
        <taxon>Sporolactobacillaceae</taxon>
        <taxon>Sporolactobacillus</taxon>
    </lineage>
</organism>
<dbReference type="AlphaFoldDB" id="A0AAU8IDT5"/>
<comment type="similarity">
    <text evidence="3">Belongs to the Nudix hydrolase family.</text>
</comment>
<sequence>MGYIEEIRSMVGHRPLILVGAVAVISNSKGHILLQKRRYPENTWGLPGGLMEPGESSEETAMREVREETGLTIDRLKLAGVFSGANMYAIAENGDQFYPVTIAYQTSDYKGELIMDPAESVSFAFMNPDDLPEKMLKNHRKILNEILTED</sequence>
<comment type="cofactor">
    <cofactor evidence="1">
        <name>Mg(2+)</name>
        <dbReference type="ChEBI" id="CHEBI:18420"/>
    </cofactor>
</comment>
<dbReference type="PANTHER" id="PTHR43046:SF2">
    <property type="entry name" value="8-OXO-DGTP DIPHOSPHATASE-RELATED"/>
    <property type="match status" value="1"/>
</dbReference>
<reference evidence="5" key="1">
    <citation type="submission" date="2024-06" db="EMBL/GenBank/DDBJ databases">
        <authorList>
            <person name="Fan A."/>
            <person name="Zhang F.Y."/>
            <person name="Zhang L."/>
        </authorList>
    </citation>
    <scope>NUCLEOTIDE SEQUENCE</scope>
    <source>
        <strain evidence="5">Y61</strain>
    </source>
</reference>
<accession>A0AAU8IDT5</accession>
<proteinExistence type="inferred from homology"/>
<dbReference type="EMBL" id="CP159510">
    <property type="protein sequence ID" value="XCJ16356.1"/>
    <property type="molecule type" value="Genomic_DNA"/>
</dbReference>
<dbReference type="GO" id="GO:0016787">
    <property type="term" value="F:hydrolase activity"/>
    <property type="evidence" value="ECO:0007669"/>
    <property type="project" value="UniProtKB-KW"/>
</dbReference>
<name>A0AAU8IDT5_9BACL</name>
<dbReference type="SUPFAM" id="SSF55811">
    <property type="entry name" value="Nudix"/>
    <property type="match status" value="1"/>
</dbReference>
<dbReference type="InterPro" id="IPR020084">
    <property type="entry name" value="NUDIX_hydrolase_CS"/>
</dbReference>
<evidence type="ECO:0000256" key="1">
    <source>
        <dbReference type="ARBA" id="ARBA00001946"/>
    </source>
</evidence>
<evidence type="ECO:0000256" key="3">
    <source>
        <dbReference type="RuleBase" id="RU003476"/>
    </source>
</evidence>
<evidence type="ECO:0000256" key="2">
    <source>
        <dbReference type="ARBA" id="ARBA00022801"/>
    </source>
</evidence>
<feature type="domain" description="Nudix hydrolase" evidence="4">
    <location>
        <begin position="15"/>
        <end position="149"/>
    </location>
</feature>
<dbReference type="CDD" id="cd04677">
    <property type="entry name" value="NUDIX_Hydrolase"/>
    <property type="match status" value="1"/>
</dbReference>
<dbReference type="Pfam" id="PF00293">
    <property type="entry name" value="NUDIX"/>
    <property type="match status" value="1"/>
</dbReference>